<dbReference type="VEuPathDB" id="CryptoDB:Cvel_22145"/>
<feature type="region of interest" description="Disordered" evidence="1">
    <location>
        <begin position="251"/>
        <end position="429"/>
    </location>
</feature>
<feature type="compositionally biased region" description="Basic and acidic residues" evidence="1">
    <location>
        <begin position="38"/>
        <end position="51"/>
    </location>
</feature>
<feature type="compositionally biased region" description="Low complexity" evidence="1">
    <location>
        <begin position="65"/>
        <end position="80"/>
    </location>
</feature>
<evidence type="ECO:0000256" key="1">
    <source>
        <dbReference type="SAM" id="MobiDB-lite"/>
    </source>
</evidence>
<feature type="compositionally biased region" description="Polar residues" evidence="1">
    <location>
        <begin position="338"/>
        <end position="349"/>
    </location>
</feature>
<gene>
    <name evidence="2" type="ORF">Cvel_22145.t1.CR1</name>
</gene>
<evidence type="ECO:0000313" key="2">
    <source>
        <dbReference type="EMBL" id="CUC09641.1"/>
    </source>
</evidence>
<accession>A0A0K6S7S5</accession>
<protein>
    <submittedName>
        <fullName evidence="2">Uncharacterized protein</fullName>
    </submittedName>
</protein>
<dbReference type="EMBL" id="CDMZ01001268">
    <property type="protein sequence ID" value="CUC09641.1"/>
    <property type="molecule type" value="Genomic_DNA"/>
</dbReference>
<name>A0A0K6S7S5_9ALVE</name>
<feature type="region of interest" description="Disordered" evidence="1">
    <location>
        <begin position="38"/>
        <end position="80"/>
    </location>
</feature>
<organism evidence="2">
    <name type="scientific">Chromera velia CCMP2878</name>
    <dbReference type="NCBI Taxonomy" id="1169474"/>
    <lineage>
        <taxon>Eukaryota</taxon>
        <taxon>Sar</taxon>
        <taxon>Alveolata</taxon>
        <taxon>Colpodellida</taxon>
        <taxon>Chromeraceae</taxon>
        <taxon>Chromera</taxon>
    </lineage>
</organism>
<reference evidence="2" key="1">
    <citation type="submission" date="2014-11" db="EMBL/GenBank/DDBJ databases">
        <title>Molecular phylogeny of cliff fern family Woodsiaceae with morphological implications.</title>
        <authorList>
            <person name="Shao Y.-Z."/>
            <person name="Wei R."/>
            <person name="Zhang X.-C."/>
        </authorList>
    </citation>
    <scope>NUCLEOTIDE SEQUENCE</scope>
</reference>
<proteinExistence type="predicted"/>
<feature type="region of interest" description="Disordered" evidence="1">
    <location>
        <begin position="164"/>
        <end position="192"/>
    </location>
</feature>
<sequence>MPRISAPEKIDVPANLLDYEIERACLMFFDIEDEEIDIHSTKEEPEKDKTLSRLSPTSAKEEVVTAETTTKPPSSSPLSAAFAALSRHSLEQQHPGATASHFQQQPAGRFQGQTLDTAVNDMQYSNSRGSRSDLVSNASAFAVSFEALRGSSARFSPCGPVYASDSTPRPLSCGSRATPIRNRDAPLPSAIAGKGEATPSLYYSATPASMYYSATPGDRTPDHFREAVHQKQRADLLEMLVEELQRELERKEEEIQGLRQKVSEAAREETHSDQDRPLETCYERGETTQEENPDRVPSAHTLPDRNREDTRVKAETETADEVRQRPRFHPNSQEEDSLLQNSMSCSSDAISGGGPVPIKEGTQEAREVRAEGQETGTGEETGGEGERKTGPPAGRDSEDSEGEGEVWESDPHFPGVLRPPGHPAFTRTRSEVERGLDAWLEQFREGGAAVQAQSGRRSSWYDFFNFQDSL</sequence>
<feature type="compositionally biased region" description="Basic and acidic residues" evidence="1">
    <location>
        <begin position="361"/>
        <end position="372"/>
    </location>
</feature>
<feature type="compositionally biased region" description="Acidic residues" evidence="1">
    <location>
        <begin position="398"/>
        <end position="408"/>
    </location>
</feature>
<dbReference type="AlphaFoldDB" id="A0A0K6S7S5"/>
<feature type="compositionally biased region" description="Basic and acidic residues" evidence="1">
    <location>
        <begin position="302"/>
        <end position="324"/>
    </location>
</feature>
<feature type="compositionally biased region" description="Basic and acidic residues" evidence="1">
    <location>
        <begin position="251"/>
        <end position="287"/>
    </location>
</feature>